<dbReference type="OrthoDB" id="4317910at2"/>
<dbReference type="RefSeq" id="WP_146893247.1">
    <property type="nucleotide sequence ID" value="NZ_VORX01000004.1"/>
</dbReference>
<dbReference type="Pfam" id="PF13699">
    <property type="entry name" value="eCIS_core"/>
    <property type="match status" value="1"/>
</dbReference>
<proteinExistence type="predicted"/>
<evidence type="ECO:0000259" key="2">
    <source>
        <dbReference type="Pfam" id="PF13699"/>
    </source>
</evidence>
<evidence type="ECO:0000313" key="3">
    <source>
        <dbReference type="EMBL" id="TXE07850.1"/>
    </source>
</evidence>
<evidence type="ECO:0000313" key="4">
    <source>
        <dbReference type="Proteomes" id="UP000321734"/>
    </source>
</evidence>
<feature type="compositionally biased region" description="Polar residues" evidence="1">
    <location>
        <begin position="124"/>
        <end position="143"/>
    </location>
</feature>
<dbReference type="InterPro" id="IPR025295">
    <property type="entry name" value="eCIS_core_dom"/>
</dbReference>
<dbReference type="AlphaFoldDB" id="A0A5C7AGJ2"/>
<feature type="region of interest" description="Disordered" evidence="1">
    <location>
        <begin position="1"/>
        <end position="22"/>
    </location>
</feature>
<evidence type="ECO:0000256" key="1">
    <source>
        <dbReference type="SAM" id="MobiDB-lite"/>
    </source>
</evidence>
<accession>A0A5C7AGJ2</accession>
<dbReference type="EMBL" id="VORX01000004">
    <property type="protein sequence ID" value="TXE07850.1"/>
    <property type="molecule type" value="Genomic_DNA"/>
</dbReference>
<feature type="region of interest" description="Disordered" evidence="1">
    <location>
        <begin position="122"/>
        <end position="153"/>
    </location>
</feature>
<feature type="domain" description="eCIS core" evidence="2">
    <location>
        <begin position="151"/>
        <end position="226"/>
    </location>
</feature>
<comment type="caution">
    <text evidence="3">The sequence shown here is derived from an EMBL/GenBank/DDBJ whole genome shotgun (WGS) entry which is preliminary data.</text>
</comment>
<organism evidence="3 4">
    <name type="scientific">Gelidibacter salicanalis</name>
    <dbReference type="NCBI Taxonomy" id="291193"/>
    <lineage>
        <taxon>Bacteria</taxon>
        <taxon>Pseudomonadati</taxon>
        <taxon>Bacteroidota</taxon>
        <taxon>Flavobacteriia</taxon>
        <taxon>Flavobacteriales</taxon>
        <taxon>Flavobacteriaceae</taxon>
        <taxon>Gelidibacter</taxon>
    </lineage>
</organism>
<name>A0A5C7AGJ2_9FLAO</name>
<gene>
    <name evidence="3" type="ORF">ES711_10485</name>
</gene>
<reference evidence="3 4" key="1">
    <citation type="submission" date="2019-08" db="EMBL/GenBank/DDBJ databases">
        <title>Genome sequence of Gelidibacter salicanalis IC162T.</title>
        <authorList>
            <person name="Bowman J.P."/>
        </authorList>
    </citation>
    <scope>NUCLEOTIDE SEQUENCE [LARGE SCALE GENOMIC DNA]</scope>
    <source>
        <strain evidence="3 4">IC162</strain>
    </source>
</reference>
<protein>
    <submittedName>
        <fullName evidence="3">DUF4157 domain-containing protein</fullName>
    </submittedName>
</protein>
<keyword evidence="4" id="KW-1185">Reference proteome</keyword>
<feature type="compositionally biased region" description="Basic and acidic residues" evidence="1">
    <location>
        <begin position="10"/>
        <end position="22"/>
    </location>
</feature>
<dbReference type="Proteomes" id="UP000321734">
    <property type="component" value="Unassembled WGS sequence"/>
</dbReference>
<sequence>MLTTAKHKGNKENQSHELHSRSVETKSAFVLQQNKFNRNPFDFNQIPLQAKLQINTPGDPYEQEADRIADKVVNMKEVGSIEKGGKPQIQRKSLSDEISNISSLTTQRKCSQCEEEEEEVLQRKSLNTQSTTATSSFNSQLNATRGKGSSMDASTNQFMSSRFGIDFSGVNIHSDDKAAKMSRAMGAKAFTSGKDIYFNSGEYKPQTHGGKELLAHELVHTVQQGRSFAGTDIQRDVYSGPTTAAEILEEINRKLSNYDLIRIDELVTNFVLMSSNEEKIEHGIGLVGRLLEHNLEADARNVLDGVSSAFMFAFAVSSELLNNSIFSLDNPIESLIEQANRQEAHGNNDISIELLRNAFYIAQILVLLKTERLDEDISQRLADNPVVANASFFGILGVMLYYSFTTLYNIMRNVVTFYIQKQRQAQLVGNSVAARQYDILDGRLNAALSEDRISFSGSVGRGLTVMSTIPTTPDPNPELIGANNTRETIRPLPGTPRPDEIAQHPYYSIEMPTLLNTIRNQELLVNEVFAFPEVVAAFPGQTIDWESRSDRIKLWNALYDGLVRLHGTTNALPELMHWIQRYLQNYTFHTEYDIRDFGRSYLDSEMPTDLIGRVARDCGVYAVTVAYEIYRIARHGSLNINFRIYTSLDHVILIILDAAENRHFVLSNDVIDGPNSGVSDSEIINSVGNSFAAIGQTQFGVSPILHNDAGNSSMGDRSFQRQAWNNFRQIGHQWGLRDREVNNPETSEPESLTDRHYQDLRAFNQRSLRTVEKVQRIEEELASATDAMERNRILQRDLIPLANAVITDLWPLFMRLGECADIATTSRSLARRSREFVFNSGGAVHPLVQVAIKLLQFQNNGGVLEAHQNFFICSLQRIDMFNSQLQTSGFTLPACSSSSTTDYRNLCQELMAT</sequence>